<gene>
    <name evidence="3" type="ORF">FGO68_gene3547</name>
</gene>
<keyword evidence="2" id="KW-0472">Membrane</keyword>
<feature type="region of interest" description="Disordered" evidence="1">
    <location>
        <begin position="696"/>
        <end position="878"/>
    </location>
</feature>
<dbReference type="GO" id="GO:0005634">
    <property type="term" value="C:nucleus"/>
    <property type="evidence" value="ECO:0007669"/>
    <property type="project" value="TreeGrafter"/>
</dbReference>
<dbReference type="EMBL" id="RRYP01003477">
    <property type="protein sequence ID" value="TNV83771.1"/>
    <property type="molecule type" value="Genomic_DNA"/>
</dbReference>
<keyword evidence="2" id="KW-0812">Transmembrane</keyword>
<accession>A0A8J8P162</accession>
<protein>
    <submittedName>
        <fullName evidence="3">Uncharacterized protein</fullName>
    </submittedName>
</protein>
<reference evidence="3" key="1">
    <citation type="submission" date="2019-06" db="EMBL/GenBank/DDBJ databases">
        <authorList>
            <person name="Zheng W."/>
        </authorList>
    </citation>
    <scope>NUCLEOTIDE SEQUENCE</scope>
    <source>
        <strain evidence="3">QDHG01</strain>
    </source>
</reference>
<feature type="compositionally biased region" description="Polar residues" evidence="1">
    <location>
        <begin position="174"/>
        <end position="194"/>
    </location>
</feature>
<feature type="compositionally biased region" description="Basic and acidic residues" evidence="1">
    <location>
        <begin position="764"/>
        <end position="777"/>
    </location>
</feature>
<feature type="compositionally biased region" description="Basic and acidic residues" evidence="1">
    <location>
        <begin position="719"/>
        <end position="730"/>
    </location>
</feature>
<organism evidence="3 4">
    <name type="scientific">Halteria grandinella</name>
    <dbReference type="NCBI Taxonomy" id="5974"/>
    <lineage>
        <taxon>Eukaryota</taxon>
        <taxon>Sar</taxon>
        <taxon>Alveolata</taxon>
        <taxon>Ciliophora</taxon>
        <taxon>Intramacronucleata</taxon>
        <taxon>Spirotrichea</taxon>
        <taxon>Stichotrichia</taxon>
        <taxon>Sporadotrichida</taxon>
        <taxon>Halteriidae</taxon>
        <taxon>Halteria</taxon>
    </lineage>
</organism>
<evidence type="ECO:0000256" key="1">
    <source>
        <dbReference type="SAM" id="MobiDB-lite"/>
    </source>
</evidence>
<dbReference type="AlphaFoldDB" id="A0A8J8P162"/>
<keyword evidence="4" id="KW-1185">Reference proteome</keyword>
<feature type="compositionally biased region" description="Low complexity" evidence="1">
    <location>
        <begin position="738"/>
        <end position="751"/>
    </location>
</feature>
<dbReference type="PANTHER" id="PTHR31398">
    <property type="entry name" value="MEIOTIC NUCLEAR DIVISION PROTEIN 1 HOMOLOG"/>
    <property type="match status" value="1"/>
</dbReference>
<feature type="compositionally biased region" description="Polar residues" evidence="1">
    <location>
        <begin position="798"/>
        <end position="810"/>
    </location>
</feature>
<comment type="caution">
    <text evidence="3">The sequence shown here is derived from an EMBL/GenBank/DDBJ whole genome shotgun (WGS) entry which is preliminary data.</text>
</comment>
<sequence>MQEEIACINYSLRIVAAQYIDYCVHQQFMNNLKASSSQLGNSLKSSSIERRTLKHRTQLIQALSTSKQDKCTHKFTSILRSQDLFGEHVEFTYKGKRSYQTTIGAVVSLLVKVILTIFIIYEFYVIFSRKHPGVSVKRIMLAGSLDPKVHLHGWNPRDRGFDVAFQLLTRQSEAQNVQDNSSSSENGNQTSTNEGGRRLSSYGRYLEQSEEGVHWVADTEPEWTPSELDPTYGSVTARLEKAHITEDGVKHSQYVNLQVSRCTNQPNENSLADVDNFKMITANMKQAAKLETAYCIDQSQSVDMTLEGLQHSEEQVFISFRLEQCKNETLLNTSIVCRGQDEIDTYFNDAQAQLSYVNSNFNFKEFDKDPIQYYLDQSITFSLNSVQEQEVTLYLMEGKTELIDHYFKYWEKLIEYFFTIETVKMKSYNFNVKTKVMASVKMRLDSKYIVYGRLADTIFSGLETIGGFYESLIHIGMVVVFFFQERLFKSSFLRQLYQVDAEKIPPKVKIPPSDEMVEQVEKNGEVQEQYLKSILDFLLLRTRLQYGYQEIFHYLFYCRCLGTKRGTDTSPLDKRQVLYARGNEKLERELDVINLIKATRQLRLMSQFLLTKEERTLLKFQRKNVIETTSSESDSDHHTYDTVKLLDSKKDLVKLRQAVKIKKQLNLYKGRKLEDIDKNLLKGLFQRRQNKRFVEDESVAAVDTPKQGDTPSKKGGAIARREEKQRKNEVMRSGGNTIQQKESSIQQSSQENFNQASRKNVVHPHQELRGGPRDPGHQDTLINTEREPQPNFDDEEAPSQNDFGNQSSKRLLQEIDSAGPKKTISQDMAQTRLPKVSAERAPLRNNLMDAVPESEQEQKKPKKKKEYNPMQEDEESGV</sequence>
<evidence type="ECO:0000313" key="4">
    <source>
        <dbReference type="Proteomes" id="UP000785679"/>
    </source>
</evidence>
<feature type="region of interest" description="Disordered" evidence="1">
    <location>
        <begin position="174"/>
        <end position="199"/>
    </location>
</feature>
<dbReference type="Proteomes" id="UP000785679">
    <property type="component" value="Unassembled WGS sequence"/>
</dbReference>
<name>A0A8J8P162_HALGN</name>
<dbReference type="GO" id="GO:0007131">
    <property type="term" value="P:reciprocal meiotic recombination"/>
    <property type="evidence" value="ECO:0007669"/>
    <property type="project" value="TreeGrafter"/>
</dbReference>
<evidence type="ECO:0000256" key="2">
    <source>
        <dbReference type="SAM" id="Phobius"/>
    </source>
</evidence>
<feature type="transmembrane region" description="Helical" evidence="2">
    <location>
        <begin position="103"/>
        <end position="127"/>
    </location>
</feature>
<keyword evidence="2" id="KW-1133">Transmembrane helix</keyword>
<evidence type="ECO:0000313" key="3">
    <source>
        <dbReference type="EMBL" id="TNV83771.1"/>
    </source>
</evidence>
<proteinExistence type="predicted"/>
<dbReference type="PANTHER" id="PTHR31398:SF0">
    <property type="entry name" value="MEIOTIC NUCLEAR DIVISION PROTEIN 1 HOMOLOG"/>
    <property type="match status" value="1"/>
</dbReference>